<feature type="coiled-coil region" evidence="2">
    <location>
        <begin position="106"/>
        <end position="228"/>
    </location>
</feature>
<dbReference type="Pfam" id="PF25917">
    <property type="entry name" value="BSH_RND"/>
    <property type="match status" value="1"/>
</dbReference>
<feature type="signal peptide" evidence="3">
    <location>
        <begin position="1"/>
        <end position="18"/>
    </location>
</feature>
<proteinExistence type="inferred from homology"/>
<keyword evidence="6" id="KW-1185">Reference proteome</keyword>
<dbReference type="RefSeq" id="WP_189068687.1">
    <property type="nucleotide sequence ID" value="NZ_BMPE01000003.1"/>
</dbReference>
<dbReference type="EMBL" id="BMPE01000003">
    <property type="protein sequence ID" value="GGL00200.1"/>
    <property type="molecule type" value="Genomic_DNA"/>
</dbReference>
<evidence type="ECO:0000259" key="4">
    <source>
        <dbReference type="Pfam" id="PF25917"/>
    </source>
</evidence>
<feature type="domain" description="Multidrug resistance protein MdtA-like barrel-sandwich hybrid" evidence="4">
    <location>
        <begin position="67"/>
        <end position="256"/>
    </location>
</feature>
<dbReference type="PANTHER" id="PTHR30469">
    <property type="entry name" value="MULTIDRUG RESISTANCE PROTEIN MDTA"/>
    <property type="match status" value="1"/>
</dbReference>
<evidence type="ECO:0000256" key="3">
    <source>
        <dbReference type="SAM" id="SignalP"/>
    </source>
</evidence>
<dbReference type="Gene3D" id="2.40.420.20">
    <property type="match status" value="1"/>
</dbReference>
<protein>
    <recommendedName>
        <fullName evidence="4">Multidrug resistance protein MdtA-like barrel-sandwich hybrid domain-containing protein</fullName>
    </recommendedName>
</protein>
<name>A0ABQ2FJZ3_9DEIO</name>
<dbReference type="Gene3D" id="2.40.30.170">
    <property type="match status" value="1"/>
</dbReference>
<sequence length="408" mass="41270">MRRTTPLLLVTLTLSACAAKTGADVKNDLDAAPAKTTTLQVATVPARSGTLDAQRSVSGTIEAQRDSQVAAQSGGVVKTLLVQEGDQVTRGQVLAQLDDTAQRQALQNARLQVQQAQISLAQTQRSTQNNAGSLNASVQAAQASLAQAQAGAQSAENLYRLGGISLSDVQAARAQLAQAQSALAQARANLSQNGQSAQGSVPLQEAQLAQARASVQQAEENLARTAVRAPFAGTVAALNVEVGEFAQQGSAVARLVDPGSLRVKFNVPATDAATLVDGAKMNVGYGGVNYVGTVTGAPGVAGTNRLVPVTARVQGGANLPVGGAAQVRYRVRLGQGVLVPSGAVQAENGQNVVYLVSGGVARRTPVSVVAESGAQVAVRGLDAGADVVSPVPASLQDGARVQSSGGTP</sequence>
<dbReference type="PROSITE" id="PS51257">
    <property type="entry name" value="PROKAR_LIPOPROTEIN"/>
    <property type="match status" value="1"/>
</dbReference>
<comment type="similarity">
    <text evidence="1">Belongs to the membrane fusion protein (MFP) (TC 8.A.1) family.</text>
</comment>
<dbReference type="InterPro" id="IPR006143">
    <property type="entry name" value="RND_pump_MFP"/>
</dbReference>
<comment type="caution">
    <text evidence="5">The sequence shown here is derived from an EMBL/GenBank/DDBJ whole genome shotgun (WGS) entry which is preliminary data.</text>
</comment>
<evidence type="ECO:0000256" key="2">
    <source>
        <dbReference type="SAM" id="Coils"/>
    </source>
</evidence>
<dbReference type="InterPro" id="IPR058625">
    <property type="entry name" value="MdtA-like_BSH"/>
</dbReference>
<dbReference type="PANTHER" id="PTHR30469:SF15">
    <property type="entry name" value="HLYD FAMILY OF SECRETION PROTEINS"/>
    <property type="match status" value="1"/>
</dbReference>
<keyword evidence="2" id="KW-0175">Coiled coil</keyword>
<reference evidence="6" key="1">
    <citation type="journal article" date="2019" name="Int. J. Syst. Evol. Microbiol.">
        <title>The Global Catalogue of Microorganisms (GCM) 10K type strain sequencing project: providing services to taxonomists for standard genome sequencing and annotation.</title>
        <authorList>
            <consortium name="The Broad Institute Genomics Platform"/>
            <consortium name="The Broad Institute Genome Sequencing Center for Infectious Disease"/>
            <person name="Wu L."/>
            <person name="Ma J."/>
        </authorList>
    </citation>
    <scope>NUCLEOTIDE SEQUENCE [LARGE SCALE GENOMIC DNA]</scope>
    <source>
        <strain evidence="6">JCM 19173</strain>
    </source>
</reference>
<dbReference type="SUPFAM" id="SSF111369">
    <property type="entry name" value="HlyD-like secretion proteins"/>
    <property type="match status" value="2"/>
</dbReference>
<organism evidence="5 6">
    <name type="scientific">Deinococcus radiotolerans</name>
    <dbReference type="NCBI Taxonomy" id="1309407"/>
    <lineage>
        <taxon>Bacteria</taxon>
        <taxon>Thermotogati</taxon>
        <taxon>Deinococcota</taxon>
        <taxon>Deinococci</taxon>
        <taxon>Deinococcales</taxon>
        <taxon>Deinococcaceae</taxon>
        <taxon>Deinococcus</taxon>
    </lineage>
</organism>
<dbReference type="NCBIfam" id="TIGR01730">
    <property type="entry name" value="RND_mfp"/>
    <property type="match status" value="1"/>
</dbReference>
<dbReference type="Gene3D" id="1.20.1600.10">
    <property type="entry name" value="Outer membrane efflux proteins (OEP)"/>
    <property type="match status" value="1"/>
</dbReference>
<evidence type="ECO:0000313" key="5">
    <source>
        <dbReference type="EMBL" id="GGL00200.1"/>
    </source>
</evidence>
<dbReference type="Gene3D" id="1.10.287.470">
    <property type="entry name" value="Helix hairpin bin"/>
    <property type="match status" value="1"/>
</dbReference>
<dbReference type="Gene3D" id="2.40.50.100">
    <property type="match status" value="2"/>
</dbReference>
<evidence type="ECO:0000313" key="6">
    <source>
        <dbReference type="Proteomes" id="UP000604341"/>
    </source>
</evidence>
<evidence type="ECO:0000256" key="1">
    <source>
        <dbReference type="ARBA" id="ARBA00009477"/>
    </source>
</evidence>
<feature type="chain" id="PRO_5047086033" description="Multidrug resistance protein MdtA-like barrel-sandwich hybrid domain-containing protein" evidence="3">
    <location>
        <begin position="19"/>
        <end position="408"/>
    </location>
</feature>
<gene>
    <name evidence="5" type="ORF">GCM10010844_18290</name>
</gene>
<dbReference type="Proteomes" id="UP000604341">
    <property type="component" value="Unassembled WGS sequence"/>
</dbReference>
<accession>A0ABQ2FJZ3</accession>
<keyword evidence="3" id="KW-0732">Signal</keyword>